<dbReference type="InterPro" id="IPR012340">
    <property type="entry name" value="NA-bd_OB-fold"/>
</dbReference>
<dbReference type="SUPFAM" id="SSF50249">
    <property type="entry name" value="Nucleic acid-binding proteins"/>
    <property type="match status" value="1"/>
</dbReference>
<name>A0ABP6WKE7_9PSEU</name>
<accession>A0ABP6WKE7</accession>
<feature type="domain" description="ChsH2 rubredoxin-like zinc ribbon" evidence="2">
    <location>
        <begin position="13"/>
        <end position="47"/>
    </location>
</feature>
<comment type="caution">
    <text evidence="3">The sequence shown here is derived from an EMBL/GenBank/DDBJ whole genome shotgun (WGS) entry which is preliminary data.</text>
</comment>
<dbReference type="Pfam" id="PF01796">
    <property type="entry name" value="OB_ChsH2_C"/>
    <property type="match status" value="1"/>
</dbReference>
<feature type="domain" description="ChsH2 C-terminal OB-fold" evidence="1">
    <location>
        <begin position="49"/>
        <end position="108"/>
    </location>
</feature>
<dbReference type="PANTHER" id="PTHR34075">
    <property type="entry name" value="BLR3430 PROTEIN"/>
    <property type="match status" value="1"/>
</dbReference>
<reference evidence="4" key="1">
    <citation type="journal article" date="2019" name="Int. J. Syst. Evol. Microbiol.">
        <title>The Global Catalogue of Microorganisms (GCM) 10K type strain sequencing project: providing services to taxonomists for standard genome sequencing and annotation.</title>
        <authorList>
            <consortium name="The Broad Institute Genomics Platform"/>
            <consortium name="The Broad Institute Genome Sequencing Center for Infectious Disease"/>
            <person name="Wu L."/>
            <person name="Ma J."/>
        </authorList>
    </citation>
    <scope>NUCLEOTIDE SEQUENCE [LARGE SCALE GENOMIC DNA]</scope>
    <source>
        <strain evidence="4">JCM 16898</strain>
    </source>
</reference>
<dbReference type="Pfam" id="PF12172">
    <property type="entry name" value="zf-ChsH2"/>
    <property type="match status" value="1"/>
</dbReference>
<proteinExistence type="predicted"/>
<sequence>MSVEDPVLTRFQEGLAAGRLDLPRCTGCAALIWYPRARCPHCMSENLGWEALSGTGTVYSYTVNRRGQGKYAGADPFVIAYVQLTEGPRVLSHVDIEGTPWIGLPVRFVHGLDEDGELQLRFERDPHAKEIR</sequence>
<gene>
    <name evidence="3" type="ORF">GCM10022222_39780</name>
</gene>
<keyword evidence="4" id="KW-1185">Reference proteome</keyword>
<dbReference type="InterPro" id="IPR022002">
    <property type="entry name" value="ChsH2_Znr"/>
</dbReference>
<dbReference type="PANTHER" id="PTHR34075:SF5">
    <property type="entry name" value="BLR3430 PROTEIN"/>
    <property type="match status" value="1"/>
</dbReference>
<evidence type="ECO:0000259" key="1">
    <source>
        <dbReference type="Pfam" id="PF01796"/>
    </source>
</evidence>
<evidence type="ECO:0000313" key="3">
    <source>
        <dbReference type="EMBL" id="GAA3552213.1"/>
    </source>
</evidence>
<organism evidence="3 4">
    <name type="scientific">Amycolatopsis ultiminotia</name>
    <dbReference type="NCBI Taxonomy" id="543629"/>
    <lineage>
        <taxon>Bacteria</taxon>
        <taxon>Bacillati</taxon>
        <taxon>Actinomycetota</taxon>
        <taxon>Actinomycetes</taxon>
        <taxon>Pseudonocardiales</taxon>
        <taxon>Pseudonocardiaceae</taxon>
        <taxon>Amycolatopsis</taxon>
    </lineage>
</organism>
<evidence type="ECO:0000259" key="2">
    <source>
        <dbReference type="Pfam" id="PF12172"/>
    </source>
</evidence>
<evidence type="ECO:0000313" key="4">
    <source>
        <dbReference type="Proteomes" id="UP001500689"/>
    </source>
</evidence>
<dbReference type="InterPro" id="IPR052513">
    <property type="entry name" value="Thioester_dehydratase-like"/>
</dbReference>
<dbReference type="Gene3D" id="6.10.30.10">
    <property type="match status" value="1"/>
</dbReference>
<protein>
    <submittedName>
        <fullName evidence="3">Zn-ribbon domain-containing OB-fold protein</fullName>
    </submittedName>
</protein>
<dbReference type="EMBL" id="BAAAZN010000008">
    <property type="protein sequence ID" value="GAA3552213.1"/>
    <property type="molecule type" value="Genomic_DNA"/>
</dbReference>
<dbReference type="InterPro" id="IPR002878">
    <property type="entry name" value="ChsH2_C"/>
</dbReference>
<dbReference type="RefSeq" id="WP_344861882.1">
    <property type="nucleotide sequence ID" value="NZ_BAAAZN010000008.1"/>
</dbReference>
<dbReference type="Proteomes" id="UP001500689">
    <property type="component" value="Unassembled WGS sequence"/>
</dbReference>